<dbReference type="GO" id="GO:0005886">
    <property type="term" value="C:plasma membrane"/>
    <property type="evidence" value="ECO:0007669"/>
    <property type="project" value="TreeGrafter"/>
</dbReference>
<dbReference type="CDD" id="cd00156">
    <property type="entry name" value="REC"/>
    <property type="match status" value="1"/>
</dbReference>
<dbReference type="SMART" id="SM00448">
    <property type="entry name" value="REC"/>
    <property type="match status" value="1"/>
</dbReference>
<dbReference type="InterPro" id="IPR035965">
    <property type="entry name" value="PAS-like_dom_sf"/>
</dbReference>
<dbReference type="InterPro" id="IPR000014">
    <property type="entry name" value="PAS"/>
</dbReference>
<feature type="domain" description="GGDEF" evidence="7">
    <location>
        <begin position="293"/>
        <end position="428"/>
    </location>
</feature>
<dbReference type="GO" id="GO:1902201">
    <property type="term" value="P:negative regulation of bacterial-type flagellum-dependent cell motility"/>
    <property type="evidence" value="ECO:0007669"/>
    <property type="project" value="TreeGrafter"/>
</dbReference>
<reference evidence="8 9" key="1">
    <citation type="submission" date="2018-03" db="EMBL/GenBank/DDBJ databases">
        <title>Genome sequence of Clostridium vincentii DSM 10228.</title>
        <authorList>
            <person name="Poehlein A."/>
            <person name="Daniel R."/>
        </authorList>
    </citation>
    <scope>NUCLEOTIDE SEQUENCE [LARGE SCALE GENOMIC DNA]</scope>
    <source>
        <strain evidence="8 9">DSM 10228</strain>
    </source>
</reference>
<name>A0A2T0BIN3_9CLOT</name>
<evidence type="ECO:0000259" key="6">
    <source>
        <dbReference type="PROSITE" id="PS50113"/>
    </source>
</evidence>
<dbReference type="CDD" id="cd00130">
    <property type="entry name" value="PAS"/>
    <property type="match status" value="1"/>
</dbReference>
<dbReference type="PROSITE" id="PS50113">
    <property type="entry name" value="PAC"/>
    <property type="match status" value="1"/>
</dbReference>
<dbReference type="GO" id="GO:0043709">
    <property type="term" value="P:cell adhesion involved in single-species biofilm formation"/>
    <property type="evidence" value="ECO:0007669"/>
    <property type="project" value="TreeGrafter"/>
</dbReference>
<dbReference type="InterPro" id="IPR000160">
    <property type="entry name" value="GGDEF_dom"/>
</dbReference>
<dbReference type="PANTHER" id="PTHR45138:SF9">
    <property type="entry name" value="DIGUANYLATE CYCLASE DGCM-RELATED"/>
    <property type="match status" value="1"/>
</dbReference>
<dbReference type="Proteomes" id="UP000239471">
    <property type="component" value="Unassembled WGS sequence"/>
</dbReference>
<feature type="domain" description="PAC" evidence="6">
    <location>
        <begin position="209"/>
        <end position="261"/>
    </location>
</feature>
<dbReference type="RefSeq" id="WP_106058698.1">
    <property type="nucleotide sequence ID" value="NZ_PVXQ01000005.1"/>
</dbReference>
<dbReference type="SUPFAM" id="SSF52172">
    <property type="entry name" value="CheY-like"/>
    <property type="match status" value="1"/>
</dbReference>
<dbReference type="CDD" id="cd01949">
    <property type="entry name" value="GGDEF"/>
    <property type="match status" value="1"/>
</dbReference>
<evidence type="ECO:0000259" key="7">
    <source>
        <dbReference type="PROSITE" id="PS50887"/>
    </source>
</evidence>
<evidence type="ECO:0000259" key="5">
    <source>
        <dbReference type="PROSITE" id="PS50112"/>
    </source>
</evidence>
<dbReference type="Gene3D" id="3.30.450.20">
    <property type="entry name" value="PAS domain"/>
    <property type="match status" value="1"/>
</dbReference>
<evidence type="ECO:0000259" key="4">
    <source>
        <dbReference type="PROSITE" id="PS50110"/>
    </source>
</evidence>
<evidence type="ECO:0000256" key="1">
    <source>
        <dbReference type="ARBA" id="ARBA00018672"/>
    </source>
</evidence>
<dbReference type="SUPFAM" id="SSF55073">
    <property type="entry name" value="Nucleotide cyclase"/>
    <property type="match status" value="1"/>
</dbReference>
<keyword evidence="9" id="KW-1185">Reference proteome</keyword>
<feature type="domain" description="PAS" evidence="5">
    <location>
        <begin position="136"/>
        <end position="206"/>
    </location>
</feature>
<dbReference type="FunFam" id="3.30.70.270:FF:000001">
    <property type="entry name" value="Diguanylate cyclase domain protein"/>
    <property type="match status" value="1"/>
</dbReference>
<sequence length="428" mass="49546">MKYKIAIIDDNPEEIVRIRKMLIKANSKHEYLIFEFTNPGEALKELAKNIMDCIFLDYNCPEIKGLEFIQKFINVKNIDTPIILLIGHGNEKIAVKSFENEAFDYIIKSEISGELLEKTIIRGIEKRDFERKEKTYNEFIKTIIDLMPVPLFYKDKKRIFLGCNRAFEDIVGKSKEEIIGKTTKDIFEKEKNKKFTYMDKQLFDNPGTQMYEYEYEGSNDEKKYVILNKTTYKNSLGEVDGIIGIISDITDVKKRELELAGKTFLDSLTGILNRRYFDENVENEWKKCVREQKSITFIMIDIDLFKSYNDYYGHPEGDNCLKKIAQEIKVSLLRPSDIVIRYGGEEFVAILPDTNIEGALSVAQRIKENILRLAIKNEASTINDFVTVSQGIAEINNKNNSVHKCLINADKALYMAKENGRNEIKICD</sequence>
<dbReference type="AlphaFoldDB" id="A0A2T0BIN3"/>
<dbReference type="EMBL" id="PVXQ01000005">
    <property type="protein sequence ID" value="PRR83717.1"/>
    <property type="molecule type" value="Genomic_DNA"/>
</dbReference>
<dbReference type="Pfam" id="PF00072">
    <property type="entry name" value="Response_reg"/>
    <property type="match status" value="1"/>
</dbReference>
<evidence type="ECO:0000256" key="2">
    <source>
        <dbReference type="ARBA" id="ARBA00024867"/>
    </source>
</evidence>
<dbReference type="Pfam" id="PF08448">
    <property type="entry name" value="PAS_4"/>
    <property type="match status" value="1"/>
</dbReference>
<dbReference type="InterPro" id="IPR011006">
    <property type="entry name" value="CheY-like_superfamily"/>
</dbReference>
<comment type="caution">
    <text evidence="8">The sequence shown here is derived from an EMBL/GenBank/DDBJ whole genome shotgun (WGS) entry which is preliminary data.</text>
</comment>
<dbReference type="GO" id="GO:0000160">
    <property type="term" value="P:phosphorelay signal transduction system"/>
    <property type="evidence" value="ECO:0007669"/>
    <property type="project" value="InterPro"/>
</dbReference>
<dbReference type="GO" id="GO:0052621">
    <property type="term" value="F:diguanylate cyclase activity"/>
    <property type="evidence" value="ECO:0007669"/>
    <property type="project" value="TreeGrafter"/>
</dbReference>
<dbReference type="InterPro" id="IPR013656">
    <property type="entry name" value="PAS_4"/>
</dbReference>
<organism evidence="8 9">
    <name type="scientific">Clostridium vincentii</name>
    <dbReference type="NCBI Taxonomy" id="52704"/>
    <lineage>
        <taxon>Bacteria</taxon>
        <taxon>Bacillati</taxon>
        <taxon>Bacillota</taxon>
        <taxon>Clostridia</taxon>
        <taxon>Eubacteriales</taxon>
        <taxon>Clostridiaceae</taxon>
        <taxon>Clostridium</taxon>
    </lineage>
</organism>
<dbReference type="PROSITE" id="PS50110">
    <property type="entry name" value="RESPONSE_REGULATORY"/>
    <property type="match status" value="1"/>
</dbReference>
<dbReference type="InterPro" id="IPR043128">
    <property type="entry name" value="Rev_trsase/Diguanyl_cyclase"/>
</dbReference>
<gene>
    <name evidence="8" type="primary">cph2_4</name>
    <name evidence="8" type="ORF">CLVI_06640</name>
</gene>
<keyword evidence="3" id="KW-0597">Phosphoprotein</keyword>
<dbReference type="Pfam" id="PF00990">
    <property type="entry name" value="GGDEF"/>
    <property type="match status" value="1"/>
</dbReference>
<protein>
    <recommendedName>
        <fullName evidence="1">Stage 0 sporulation protein A homolog</fullName>
    </recommendedName>
</protein>
<dbReference type="PROSITE" id="PS50887">
    <property type="entry name" value="GGDEF"/>
    <property type="match status" value="1"/>
</dbReference>
<dbReference type="SUPFAM" id="SSF55785">
    <property type="entry name" value="PYP-like sensor domain (PAS domain)"/>
    <property type="match status" value="1"/>
</dbReference>
<accession>A0A2T0BIN3</accession>
<dbReference type="SMART" id="SM00091">
    <property type="entry name" value="PAS"/>
    <property type="match status" value="1"/>
</dbReference>
<evidence type="ECO:0000313" key="9">
    <source>
        <dbReference type="Proteomes" id="UP000239471"/>
    </source>
</evidence>
<evidence type="ECO:0000313" key="8">
    <source>
        <dbReference type="EMBL" id="PRR83717.1"/>
    </source>
</evidence>
<dbReference type="InterPro" id="IPR001789">
    <property type="entry name" value="Sig_transdc_resp-reg_receiver"/>
</dbReference>
<dbReference type="OrthoDB" id="9805474at2"/>
<dbReference type="PANTHER" id="PTHR45138">
    <property type="entry name" value="REGULATORY COMPONENTS OF SENSORY TRANSDUCTION SYSTEM"/>
    <property type="match status" value="1"/>
</dbReference>
<dbReference type="InterPro" id="IPR050469">
    <property type="entry name" value="Diguanylate_Cyclase"/>
</dbReference>
<dbReference type="SMART" id="SM00267">
    <property type="entry name" value="GGDEF"/>
    <property type="match status" value="1"/>
</dbReference>
<evidence type="ECO:0000256" key="3">
    <source>
        <dbReference type="PROSITE-ProRule" id="PRU00169"/>
    </source>
</evidence>
<dbReference type="InterPro" id="IPR000700">
    <property type="entry name" value="PAS-assoc_C"/>
</dbReference>
<dbReference type="NCBIfam" id="TIGR00229">
    <property type="entry name" value="sensory_box"/>
    <property type="match status" value="1"/>
</dbReference>
<feature type="modified residue" description="4-aspartylphosphate" evidence="3">
    <location>
        <position position="57"/>
    </location>
</feature>
<dbReference type="Gene3D" id="3.30.70.270">
    <property type="match status" value="1"/>
</dbReference>
<dbReference type="Gene3D" id="3.40.50.2300">
    <property type="match status" value="1"/>
</dbReference>
<feature type="domain" description="Response regulatory" evidence="4">
    <location>
        <begin position="4"/>
        <end position="123"/>
    </location>
</feature>
<dbReference type="PROSITE" id="PS50112">
    <property type="entry name" value="PAS"/>
    <property type="match status" value="1"/>
</dbReference>
<comment type="function">
    <text evidence="2">May play the central regulatory role in sporulation. It may be an element of the effector pathway responsible for the activation of sporulation genes in response to nutritional stress. Spo0A may act in concert with spo0H (a sigma factor) to control the expression of some genes that are critical to the sporulation process.</text>
</comment>
<dbReference type="NCBIfam" id="TIGR00254">
    <property type="entry name" value="GGDEF"/>
    <property type="match status" value="1"/>
</dbReference>
<proteinExistence type="predicted"/>
<dbReference type="InterPro" id="IPR029787">
    <property type="entry name" value="Nucleotide_cyclase"/>
</dbReference>